<evidence type="ECO:0000313" key="1">
    <source>
        <dbReference type="EMBL" id="KAI7747076.1"/>
    </source>
</evidence>
<sequence>MRTKKDELTDLPYVQKGFTLYIFKEVGSRGLKKA</sequence>
<name>A0AAD5CRQ4_AMBAR</name>
<dbReference type="EMBL" id="JAMZMK010006846">
    <property type="protein sequence ID" value="KAI7747076.1"/>
    <property type="molecule type" value="Genomic_DNA"/>
</dbReference>
<reference evidence="1" key="1">
    <citation type="submission" date="2022-06" db="EMBL/GenBank/DDBJ databases">
        <title>Uncovering the hologenomic basis of an extraordinary plant invasion.</title>
        <authorList>
            <person name="Bieker V.C."/>
            <person name="Martin M.D."/>
            <person name="Gilbert T."/>
            <person name="Hodgins K."/>
            <person name="Battlay P."/>
            <person name="Petersen B."/>
            <person name="Wilson J."/>
        </authorList>
    </citation>
    <scope>NUCLEOTIDE SEQUENCE</scope>
    <source>
        <strain evidence="1">AA19_3_7</strain>
        <tissue evidence="1">Leaf</tissue>
    </source>
</reference>
<dbReference type="Proteomes" id="UP001206925">
    <property type="component" value="Unassembled WGS sequence"/>
</dbReference>
<gene>
    <name evidence="1" type="ORF">M8C21_002512</name>
</gene>
<dbReference type="AlphaFoldDB" id="A0AAD5CRQ4"/>
<proteinExistence type="predicted"/>
<comment type="caution">
    <text evidence="1">The sequence shown here is derived from an EMBL/GenBank/DDBJ whole genome shotgun (WGS) entry which is preliminary data.</text>
</comment>
<keyword evidence="2" id="KW-1185">Reference proteome</keyword>
<protein>
    <submittedName>
        <fullName evidence="1">Uncharacterized protein</fullName>
    </submittedName>
</protein>
<accession>A0AAD5CRQ4</accession>
<organism evidence="1 2">
    <name type="scientific">Ambrosia artemisiifolia</name>
    <name type="common">Common ragweed</name>
    <dbReference type="NCBI Taxonomy" id="4212"/>
    <lineage>
        <taxon>Eukaryota</taxon>
        <taxon>Viridiplantae</taxon>
        <taxon>Streptophyta</taxon>
        <taxon>Embryophyta</taxon>
        <taxon>Tracheophyta</taxon>
        <taxon>Spermatophyta</taxon>
        <taxon>Magnoliopsida</taxon>
        <taxon>eudicotyledons</taxon>
        <taxon>Gunneridae</taxon>
        <taxon>Pentapetalae</taxon>
        <taxon>asterids</taxon>
        <taxon>campanulids</taxon>
        <taxon>Asterales</taxon>
        <taxon>Asteraceae</taxon>
        <taxon>Asteroideae</taxon>
        <taxon>Heliantheae alliance</taxon>
        <taxon>Heliantheae</taxon>
        <taxon>Ambrosia</taxon>
    </lineage>
</organism>
<evidence type="ECO:0000313" key="2">
    <source>
        <dbReference type="Proteomes" id="UP001206925"/>
    </source>
</evidence>